<sequence length="220" mass="25314">MRQPQRKDPGAFLPISHDSLYCSWQLDDTQTSRQRLLAERKLDGTITLRLLHPMDPHDRRTRLLPCKMGNKTRRLQFGLNVLHVVKEEKNKVHGPYNSYAPTTNSMFTNISKNDSDLIDLSDRKDISSKDSSASISFWPYPKIIHINQDRLATLNALSTLALQGLMSQGNRVENIILFRELQEAQNECCSTDCLSQALRTLLHRQYLPEQVTNNLKERAQ</sequence>
<dbReference type="Proteomes" id="UP000308365">
    <property type="component" value="Unassembled WGS sequence"/>
</dbReference>
<protein>
    <submittedName>
        <fullName evidence="1">Uncharacterized protein</fullName>
    </submittedName>
</protein>
<dbReference type="EMBL" id="RWIC01000288">
    <property type="protein sequence ID" value="TKC46080.1"/>
    <property type="molecule type" value="Genomic_DNA"/>
</dbReference>
<dbReference type="Pfam" id="PF12024">
    <property type="entry name" value="DUF3512"/>
    <property type="match status" value="1"/>
</dbReference>
<proteinExistence type="predicted"/>
<dbReference type="InterPro" id="IPR021900">
    <property type="entry name" value="DUF3512"/>
</dbReference>
<organism evidence="1 2">
    <name type="scientific">Monodon monoceros</name>
    <name type="common">Narwhal</name>
    <name type="synonym">Ceratodon monodon</name>
    <dbReference type="NCBI Taxonomy" id="40151"/>
    <lineage>
        <taxon>Eukaryota</taxon>
        <taxon>Metazoa</taxon>
        <taxon>Chordata</taxon>
        <taxon>Craniata</taxon>
        <taxon>Vertebrata</taxon>
        <taxon>Euteleostomi</taxon>
        <taxon>Mammalia</taxon>
        <taxon>Eutheria</taxon>
        <taxon>Laurasiatheria</taxon>
        <taxon>Artiodactyla</taxon>
        <taxon>Whippomorpha</taxon>
        <taxon>Cetacea</taxon>
        <taxon>Odontoceti</taxon>
        <taxon>Monodontidae</taxon>
        <taxon>Monodon</taxon>
    </lineage>
</organism>
<evidence type="ECO:0000313" key="2">
    <source>
        <dbReference type="Proteomes" id="UP000308365"/>
    </source>
</evidence>
<comment type="caution">
    <text evidence="1">The sequence shown here is derived from an EMBL/GenBank/DDBJ whole genome shotgun (WGS) entry which is preliminary data.</text>
</comment>
<gene>
    <name evidence="1" type="ORF">EI555_014019</name>
</gene>
<name>A0A4V5P930_MONMO</name>
<reference evidence="2" key="1">
    <citation type="journal article" date="2019" name="IScience">
        <title>Narwhal Genome Reveals Long-Term Low Genetic Diversity despite Current Large Abundance Size.</title>
        <authorList>
            <person name="Westbury M.V."/>
            <person name="Petersen B."/>
            <person name="Garde E."/>
            <person name="Heide-Jorgensen M.P."/>
            <person name="Lorenzen E.D."/>
        </authorList>
    </citation>
    <scope>NUCLEOTIDE SEQUENCE [LARGE SCALE GENOMIC DNA]</scope>
</reference>
<feature type="non-terminal residue" evidence="1">
    <location>
        <position position="220"/>
    </location>
</feature>
<accession>A0A4V5P930</accession>
<dbReference type="AlphaFoldDB" id="A0A4V5P930"/>
<evidence type="ECO:0000313" key="1">
    <source>
        <dbReference type="EMBL" id="TKC46080.1"/>
    </source>
</evidence>